<protein>
    <submittedName>
        <fullName evidence="1">Uncharacterized protein</fullName>
    </submittedName>
</protein>
<comment type="caution">
    <text evidence="1">The sequence shown here is derived from an EMBL/GenBank/DDBJ whole genome shotgun (WGS) entry which is preliminary data.</text>
</comment>
<dbReference type="EMBL" id="LAZR01036937">
    <property type="protein sequence ID" value="KKL23538.1"/>
    <property type="molecule type" value="Genomic_DNA"/>
</dbReference>
<reference evidence="1" key="1">
    <citation type="journal article" date="2015" name="Nature">
        <title>Complex archaea that bridge the gap between prokaryotes and eukaryotes.</title>
        <authorList>
            <person name="Spang A."/>
            <person name="Saw J.H."/>
            <person name="Jorgensen S.L."/>
            <person name="Zaremba-Niedzwiedzka K."/>
            <person name="Martijn J."/>
            <person name="Lind A.E."/>
            <person name="van Eijk R."/>
            <person name="Schleper C."/>
            <person name="Guy L."/>
            <person name="Ettema T.J."/>
        </authorList>
    </citation>
    <scope>NUCLEOTIDE SEQUENCE</scope>
</reference>
<gene>
    <name evidence="1" type="ORF">LCGC14_2424410</name>
</gene>
<organism evidence="1">
    <name type="scientific">marine sediment metagenome</name>
    <dbReference type="NCBI Taxonomy" id="412755"/>
    <lineage>
        <taxon>unclassified sequences</taxon>
        <taxon>metagenomes</taxon>
        <taxon>ecological metagenomes</taxon>
    </lineage>
</organism>
<evidence type="ECO:0000313" key="1">
    <source>
        <dbReference type="EMBL" id="KKL23538.1"/>
    </source>
</evidence>
<feature type="non-terminal residue" evidence="1">
    <location>
        <position position="66"/>
    </location>
</feature>
<proteinExistence type="predicted"/>
<name>A0A0F9EHW0_9ZZZZ</name>
<sequence>MHECGICMKKTIKQWCREYDIDWYGQGTLGPIRYDWKLVLAPGRSAIFSSMVESDIPVVHKTKRRS</sequence>
<accession>A0A0F9EHW0</accession>
<dbReference type="AlphaFoldDB" id="A0A0F9EHW0"/>